<organism evidence="2 3">
    <name type="scientific">Eumeta variegata</name>
    <name type="common">Bagworm moth</name>
    <name type="synonym">Eumeta japonica</name>
    <dbReference type="NCBI Taxonomy" id="151549"/>
    <lineage>
        <taxon>Eukaryota</taxon>
        <taxon>Metazoa</taxon>
        <taxon>Ecdysozoa</taxon>
        <taxon>Arthropoda</taxon>
        <taxon>Hexapoda</taxon>
        <taxon>Insecta</taxon>
        <taxon>Pterygota</taxon>
        <taxon>Neoptera</taxon>
        <taxon>Endopterygota</taxon>
        <taxon>Lepidoptera</taxon>
        <taxon>Glossata</taxon>
        <taxon>Ditrysia</taxon>
        <taxon>Tineoidea</taxon>
        <taxon>Psychidae</taxon>
        <taxon>Oiketicinae</taxon>
        <taxon>Eumeta</taxon>
    </lineage>
</organism>
<keyword evidence="3" id="KW-1185">Reference proteome</keyword>
<feature type="compositionally biased region" description="Low complexity" evidence="1">
    <location>
        <begin position="225"/>
        <end position="238"/>
    </location>
</feature>
<dbReference type="Proteomes" id="UP000299102">
    <property type="component" value="Unassembled WGS sequence"/>
</dbReference>
<sequence>MNDAFRGAVDREMRGRCYRYFIHCFVPNADCTVFKLFACNLVGRVIALIERAYSNEVHAGGGRAAGAGWARELNRKQPVIDEVCCRDAASYCSYQAYGRLNVDQHRANDIGSKNLVQFDNVVGFIRMRKKNNSSRDKSDDIPAQARRLGHTLTCSSIVTREIFFKSRALYGRSGIVNELKLRFNILLRETVGFMGRSPCLPSPTRWQRPSYRIDSPKRENQQTDASLSLLASGLRGASQNGPAGGHPRLRRRTFGSISRRQLAAAGSSSTRPRPRTPSPSQCQDRDRPGTCSPGEKNPNHELTNKRPLFKQSSRV</sequence>
<dbReference type="AlphaFoldDB" id="A0A4C1U780"/>
<name>A0A4C1U780_EUMVA</name>
<protein>
    <submittedName>
        <fullName evidence="2">Uncharacterized protein</fullName>
    </submittedName>
</protein>
<reference evidence="2 3" key="1">
    <citation type="journal article" date="2019" name="Commun. Biol.">
        <title>The bagworm genome reveals a unique fibroin gene that provides high tensile strength.</title>
        <authorList>
            <person name="Kono N."/>
            <person name="Nakamura H."/>
            <person name="Ohtoshi R."/>
            <person name="Tomita M."/>
            <person name="Numata K."/>
            <person name="Arakawa K."/>
        </authorList>
    </citation>
    <scope>NUCLEOTIDE SEQUENCE [LARGE SCALE GENOMIC DNA]</scope>
</reference>
<evidence type="ECO:0000313" key="3">
    <source>
        <dbReference type="Proteomes" id="UP000299102"/>
    </source>
</evidence>
<feature type="region of interest" description="Disordered" evidence="1">
    <location>
        <begin position="198"/>
        <end position="315"/>
    </location>
</feature>
<evidence type="ECO:0000313" key="2">
    <source>
        <dbReference type="EMBL" id="GBP22120.1"/>
    </source>
</evidence>
<proteinExistence type="predicted"/>
<evidence type="ECO:0000256" key="1">
    <source>
        <dbReference type="SAM" id="MobiDB-lite"/>
    </source>
</evidence>
<dbReference type="EMBL" id="BGZK01000136">
    <property type="protein sequence ID" value="GBP22120.1"/>
    <property type="molecule type" value="Genomic_DNA"/>
</dbReference>
<accession>A0A4C1U780</accession>
<comment type="caution">
    <text evidence="2">The sequence shown here is derived from an EMBL/GenBank/DDBJ whole genome shotgun (WGS) entry which is preliminary data.</text>
</comment>
<gene>
    <name evidence="2" type="ORF">EVAR_94160_1</name>
</gene>